<dbReference type="HOGENOM" id="CLU_2577850_0_0_1"/>
<evidence type="ECO:0000313" key="3">
    <source>
        <dbReference type="Proteomes" id="UP000008021"/>
    </source>
</evidence>
<dbReference type="Proteomes" id="UP000008021">
    <property type="component" value="Chromosome 1"/>
</dbReference>
<keyword evidence="3" id="KW-1185">Reference proteome</keyword>
<name>A0A0E0C0W0_9ORYZ</name>
<dbReference type="Gramene" id="OMERI01G11500.3">
    <property type="protein sequence ID" value="OMERI01G11500.3"/>
    <property type="gene ID" value="OMERI01G11500"/>
</dbReference>
<feature type="region of interest" description="Disordered" evidence="1">
    <location>
        <begin position="16"/>
        <end position="42"/>
    </location>
</feature>
<evidence type="ECO:0008006" key="4">
    <source>
        <dbReference type="Google" id="ProtNLM"/>
    </source>
</evidence>
<feature type="region of interest" description="Disordered" evidence="1">
    <location>
        <begin position="60"/>
        <end position="81"/>
    </location>
</feature>
<dbReference type="EnsemblPlants" id="OMERI01G11500.3">
    <property type="protein sequence ID" value="OMERI01G11500.3"/>
    <property type="gene ID" value="OMERI01G11500"/>
</dbReference>
<reference evidence="2" key="2">
    <citation type="submission" date="2018-05" db="EMBL/GenBank/DDBJ databases">
        <title>OmerRS3 (Oryza meridionalis Reference Sequence Version 3).</title>
        <authorList>
            <person name="Zhang J."/>
            <person name="Kudrna D."/>
            <person name="Lee S."/>
            <person name="Talag J."/>
            <person name="Welchert J."/>
            <person name="Wing R.A."/>
        </authorList>
    </citation>
    <scope>NUCLEOTIDE SEQUENCE [LARGE SCALE GENOMIC DNA]</scope>
    <source>
        <strain evidence="2">OR44</strain>
    </source>
</reference>
<organism evidence="2">
    <name type="scientific">Oryza meridionalis</name>
    <dbReference type="NCBI Taxonomy" id="40149"/>
    <lineage>
        <taxon>Eukaryota</taxon>
        <taxon>Viridiplantae</taxon>
        <taxon>Streptophyta</taxon>
        <taxon>Embryophyta</taxon>
        <taxon>Tracheophyta</taxon>
        <taxon>Spermatophyta</taxon>
        <taxon>Magnoliopsida</taxon>
        <taxon>Liliopsida</taxon>
        <taxon>Poales</taxon>
        <taxon>Poaceae</taxon>
        <taxon>BOP clade</taxon>
        <taxon>Oryzoideae</taxon>
        <taxon>Oryzeae</taxon>
        <taxon>Oryzinae</taxon>
        <taxon>Oryza</taxon>
    </lineage>
</organism>
<reference evidence="2" key="1">
    <citation type="submission" date="2015-04" db="UniProtKB">
        <authorList>
            <consortium name="EnsemblPlants"/>
        </authorList>
    </citation>
    <scope>IDENTIFICATION</scope>
</reference>
<protein>
    <recommendedName>
        <fullName evidence="4">DUF834 domain-containing protein</fullName>
    </recommendedName>
</protein>
<accession>A0A0E0C0W0</accession>
<proteinExistence type="predicted"/>
<dbReference type="Gramene" id="OMERI01G11500.2">
    <property type="protein sequence ID" value="OMERI01G11500.2"/>
    <property type="gene ID" value="OMERI01G11500"/>
</dbReference>
<sequence length="81" mass="8322">MKRSELTSAATRIYGGVAGDHGTTAPGQGDCKATRRGRRRRTWPPAAMVAAARRGGVAIVASGHGGGGDGKATLRGRRHLT</sequence>
<evidence type="ECO:0000256" key="1">
    <source>
        <dbReference type="SAM" id="MobiDB-lite"/>
    </source>
</evidence>
<evidence type="ECO:0000313" key="2">
    <source>
        <dbReference type="EnsemblPlants" id="OMERI01G11500.3"/>
    </source>
</evidence>
<dbReference type="EnsemblPlants" id="OMERI01G11500.2">
    <property type="protein sequence ID" value="OMERI01G11500.2"/>
    <property type="gene ID" value="OMERI01G11500"/>
</dbReference>
<dbReference type="AlphaFoldDB" id="A0A0E0C0W0"/>